<reference evidence="6 7" key="1">
    <citation type="submission" date="2020-02" db="EMBL/GenBank/DDBJ databases">
        <title>Genome sequences of Thiorhodococcus mannitoliphagus and Thiorhodococcus minor, purple sulfur photosynthetic bacteria in the gammaproteobacterial family, Chromatiaceae.</title>
        <authorList>
            <person name="Aviles F.A."/>
            <person name="Meyer T.E."/>
            <person name="Kyndt J.A."/>
        </authorList>
    </citation>
    <scope>NUCLEOTIDE SEQUENCE [LARGE SCALE GENOMIC DNA]</scope>
    <source>
        <strain evidence="6 7">DSM 11518</strain>
    </source>
</reference>
<dbReference type="PRINTS" id="PR01033">
    <property type="entry name" value="PHYTOCHROME"/>
</dbReference>
<dbReference type="Proteomes" id="UP000483379">
    <property type="component" value="Unassembled WGS sequence"/>
</dbReference>
<comment type="caution">
    <text evidence="6">The sequence shown here is derived from an EMBL/GenBank/DDBJ whole genome shotgun (WGS) entry which is preliminary data.</text>
</comment>
<evidence type="ECO:0000313" key="6">
    <source>
        <dbReference type="EMBL" id="NEV64236.1"/>
    </source>
</evidence>
<dbReference type="PROSITE" id="PS50046">
    <property type="entry name" value="PHYTOCHROME_2"/>
    <property type="match status" value="1"/>
</dbReference>
<keyword evidence="3" id="KW-0157">Chromophore</keyword>
<dbReference type="Gene3D" id="3.30.450.270">
    <property type="match status" value="1"/>
</dbReference>
<organism evidence="6 7">
    <name type="scientific">Thiorhodococcus minor</name>
    <dbReference type="NCBI Taxonomy" id="57489"/>
    <lineage>
        <taxon>Bacteria</taxon>
        <taxon>Pseudomonadati</taxon>
        <taxon>Pseudomonadota</taxon>
        <taxon>Gammaproteobacteria</taxon>
        <taxon>Chromatiales</taxon>
        <taxon>Chromatiaceae</taxon>
        <taxon>Thiorhodococcus</taxon>
    </lineage>
</organism>
<dbReference type="Pfam" id="PF01590">
    <property type="entry name" value="GAF"/>
    <property type="match status" value="1"/>
</dbReference>
<dbReference type="InterPro" id="IPR013654">
    <property type="entry name" value="PAS_2"/>
</dbReference>
<dbReference type="Pfam" id="PF08446">
    <property type="entry name" value="PAS_2"/>
    <property type="match status" value="1"/>
</dbReference>
<evidence type="ECO:0000259" key="5">
    <source>
        <dbReference type="PROSITE" id="PS50046"/>
    </source>
</evidence>
<dbReference type="InterPro" id="IPR013515">
    <property type="entry name" value="Phytochrome_cen-reg"/>
</dbReference>
<dbReference type="EMBL" id="JAAIJQ010000079">
    <property type="protein sequence ID" value="NEV64236.1"/>
    <property type="molecule type" value="Genomic_DNA"/>
</dbReference>
<dbReference type="AlphaFoldDB" id="A0A6M0K397"/>
<evidence type="ECO:0000313" key="7">
    <source>
        <dbReference type="Proteomes" id="UP000483379"/>
    </source>
</evidence>
<name>A0A6M0K397_9GAMM</name>
<dbReference type="RefSeq" id="WP_164454774.1">
    <property type="nucleotide sequence ID" value="NZ_JAAIJQ010000079.1"/>
</dbReference>
<keyword evidence="4" id="KW-0675">Receptor</keyword>
<dbReference type="InterPro" id="IPR001294">
    <property type="entry name" value="Phytochrome"/>
</dbReference>
<dbReference type="Gene3D" id="3.30.450.40">
    <property type="match status" value="1"/>
</dbReference>
<dbReference type="Gene3D" id="3.30.450.20">
    <property type="entry name" value="PAS domain"/>
    <property type="match status" value="2"/>
</dbReference>
<keyword evidence="7" id="KW-1185">Reference proteome</keyword>
<dbReference type="GO" id="GO:0009881">
    <property type="term" value="F:photoreceptor activity"/>
    <property type="evidence" value="ECO:0007669"/>
    <property type="project" value="UniProtKB-KW"/>
</dbReference>
<dbReference type="GO" id="GO:0009584">
    <property type="term" value="P:detection of visible light"/>
    <property type="evidence" value="ECO:0007669"/>
    <property type="project" value="InterPro"/>
</dbReference>
<evidence type="ECO:0000256" key="1">
    <source>
        <dbReference type="ARBA" id="ARBA00022543"/>
    </source>
</evidence>
<dbReference type="InterPro" id="IPR029016">
    <property type="entry name" value="GAF-like_dom_sf"/>
</dbReference>
<dbReference type="Pfam" id="PF00360">
    <property type="entry name" value="PHY"/>
    <property type="match status" value="1"/>
</dbReference>
<dbReference type="SUPFAM" id="SSF55785">
    <property type="entry name" value="PYP-like sensor domain (PAS domain)"/>
    <property type="match status" value="1"/>
</dbReference>
<dbReference type="InterPro" id="IPR035965">
    <property type="entry name" value="PAS-like_dom_sf"/>
</dbReference>
<accession>A0A6M0K397</accession>
<evidence type="ECO:0000256" key="2">
    <source>
        <dbReference type="ARBA" id="ARBA00022606"/>
    </source>
</evidence>
<evidence type="ECO:0000256" key="4">
    <source>
        <dbReference type="ARBA" id="ARBA00023170"/>
    </source>
</evidence>
<sequence>MSFGASPPSGGRQGAFRGVRQQGGDAATIQSCAALLVVTEPDLTVIQASDNASLFLGIAQDVTTSSLAALGGDLHDCVRKCLGRPLDGAPLVQRCRVGDARRECDLLLHRPSSGGLVIELEPAGPAVDLSVQIKGALDNVLSLDSVERLSDVSAAVFQELTGYDRVLIFRFDEAGYGQVIAERRKAGVASCLGQHFGDSEAPPNAHLLIERNRVRHLVDAHEPPVLVRPTGGADAALDLDLSRCTWRSFSPLHLQFLGRLGVRGTLVAPLSVGDRLWGLVVCHHRTPRFVHYPVRAACELLAETVATRITALEAAAETAAEARIRGVEARLIAAISRHGDWRPGLTDDGALLAGPIAATGAVVAYDGQIDTYGETPSEGRLREILEWLDARARKAVLAASVVGDEQASEGHLGPSAYALLAAPLSSADGEYLLWLRSAAAEGLGRHAGSASSTAFAAHPSQWLGHGSMGAAMLTTGRLLPRWSTLDRITARLLGEAVGDVIQQFRAVRVLIAQAQLAQAKSKLELASQPVLIADAQGAVLCTTPAWDATPGLAGKRLEVLQDLASLCIEAADVERHLRELVTLQRAWRGRIRLRGDDAATGRYLARADAVLAAPGRVLGLVVILTRTFEQAETQPSDPALGELAQGQAAGADAVSGRYSCISSLIADNRTQVARALTRQGDATEDAARCSGVERSATHALELLDRLIAYGRSGSRSRGRDAEE</sequence>
<evidence type="ECO:0000256" key="3">
    <source>
        <dbReference type="ARBA" id="ARBA00022991"/>
    </source>
</evidence>
<gene>
    <name evidence="6" type="ORF">G3446_20495</name>
</gene>
<dbReference type="SMART" id="SM00065">
    <property type="entry name" value="GAF"/>
    <property type="match status" value="1"/>
</dbReference>
<dbReference type="InterPro" id="IPR003018">
    <property type="entry name" value="GAF"/>
</dbReference>
<keyword evidence="2" id="KW-0716">Sensory transduction</keyword>
<proteinExistence type="predicted"/>
<feature type="domain" description="Phytochrome chromophore attachment site" evidence="5">
    <location>
        <begin position="145"/>
        <end position="303"/>
    </location>
</feature>
<dbReference type="InterPro" id="IPR043150">
    <property type="entry name" value="Phytochrome_PHY_sf"/>
</dbReference>
<protein>
    <submittedName>
        <fullName evidence="6">GAF domain-containing protein</fullName>
    </submittedName>
</protein>
<dbReference type="InterPro" id="IPR016132">
    <property type="entry name" value="Phyto_chromo_attachment"/>
</dbReference>
<dbReference type="SUPFAM" id="SSF55781">
    <property type="entry name" value="GAF domain-like"/>
    <property type="match status" value="2"/>
</dbReference>
<dbReference type="GO" id="GO:0006355">
    <property type="term" value="P:regulation of DNA-templated transcription"/>
    <property type="evidence" value="ECO:0007669"/>
    <property type="project" value="InterPro"/>
</dbReference>
<keyword evidence="1" id="KW-0600">Photoreceptor protein</keyword>